<accession>A0ABX3MJH5</accession>
<gene>
    <name evidence="2" type="ORF">Xcaj_21855</name>
</gene>
<keyword evidence="3" id="KW-1185">Reference proteome</keyword>
<comment type="caution">
    <text evidence="2">The sequence shown here is derived from an EMBL/GenBank/DDBJ whole genome shotgun (WGS) entry which is preliminary data.</text>
</comment>
<feature type="compositionally biased region" description="Low complexity" evidence="1">
    <location>
        <begin position="7"/>
        <end position="16"/>
    </location>
</feature>
<organism evidence="2 3">
    <name type="scientific">Xanthomonas axonopodis pv. cajani</name>
    <dbReference type="NCBI Taxonomy" id="487827"/>
    <lineage>
        <taxon>Bacteria</taxon>
        <taxon>Pseudomonadati</taxon>
        <taxon>Pseudomonadota</taxon>
        <taxon>Gammaproteobacteria</taxon>
        <taxon>Lysobacterales</taxon>
        <taxon>Lysobacteraceae</taxon>
        <taxon>Xanthomonas</taxon>
    </lineage>
</organism>
<name>A0ABX3MJH5_9XANT</name>
<evidence type="ECO:0000313" key="3">
    <source>
        <dbReference type="Proteomes" id="UP000191089"/>
    </source>
</evidence>
<feature type="region of interest" description="Disordered" evidence="1">
    <location>
        <begin position="1"/>
        <end position="40"/>
    </location>
</feature>
<sequence length="66" mass="7352">MHHASSQRRGGSQSQNQREKSVRRMGNLRVIDGGLSRQGQYRNPRDAEMLLSGIALNMPFSVSALI</sequence>
<reference evidence="2 3" key="1">
    <citation type="submission" date="2015-12" db="EMBL/GenBank/DDBJ databases">
        <authorList>
            <person name="Bansal K."/>
            <person name="Midha S."/>
            <person name="Patil P.B."/>
        </authorList>
    </citation>
    <scope>NUCLEOTIDE SEQUENCE [LARGE SCALE GENOMIC DNA]</scope>
    <source>
        <strain evidence="2 3">LMG558</strain>
    </source>
</reference>
<evidence type="ECO:0000256" key="1">
    <source>
        <dbReference type="SAM" id="MobiDB-lite"/>
    </source>
</evidence>
<evidence type="ECO:0000313" key="2">
    <source>
        <dbReference type="EMBL" id="OOX20951.1"/>
    </source>
</evidence>
<proteinExistence type="predicted"/>
<protein>
    <submittedName>
        <fullName evidence="2">Uncharacterized protein</fullName>
    </submittedName>
</protein>
<dbReference type="Proteomes" id="UP000191089">
    <property type="component" value="Unassembled WGS sequence"/>
</dbReference>
<dbReference type="EMBL" id="LOKQ01000050">
    <property type="protein sequence ID" value="OOX20951.1"/>
    <property type="molecule type" value="Genomic_DNA"/>
</dbReference>